<reference evidence="1 2" key="1">
    <citation type="journal article" date="2015" name="Plant Cell">
        <title>Oil accumulation by the oleaginous diatom Fistulifera solaris as revealed by the genome and transcriptome.</title>
        <authorList>
            <person name="Tanaka T."/>
            <person name="Maeda Y."/>
            <person name="Veluchamy A."/>
            <person name="Tanaka M."/>
            <person name="Abida H."/>
            <person name="Marechal E."/>
            <person name="Bowler C."/>
            <person name="Muto M."/>
            <person name="Sunaga Y."/>
            <person name="Tanaka M."/>
            <person name="Yoshino T."/>
            <person name="Taniguchi T."/>
            <person name="Fukuda Y."/>
            <person name="Nemoto M."/>
            <person name="Matsumoto M."/>
            <person name="Wong P.S."/>
            <person name="Aburatani S."/>
            <person name="Fujibuchi W."/>
        </authorList>
    </citation>
    <scope>NUCLEOTIDE SEQUENCE [LARGE SCALE GENOMIC DNA]</scope>
    <source>
        <strain evidence="1 2">JPCC DA0580</strain>
    </source>
</reference>
<dbReference type="OrthoDB" id="120976at2759"/>
<protein>
    <submittedName>
        <fullName evidence="1">Uncharacterized protein</fullName>
    </submittedName>
</protein>
<evidence type="ECO:0000313" key="2">
    <source>
        <dbReference type="Proteomes" id="UP000198406"/>
    </source>
</evidence>
<dbReference type="EMBL" id="BDSP01000105">
    <property type="protein sequence ID" value="GAX16387.1"/>
    <property type="molecule type" value="Genomic_DNA"/>
</dbReference>
<name>A0A1Z5JQV0_FISSO</name>
<comment type="caution">
    <text evidence="1">The sequence shown here is derived from an EMBL/GenBank/DDBJ whole genome shotgun (WGS) entry which is preliminary data.</text>
</comment>
<proteinExistence type="predicted"/>
<evidence type="ECO:0000313" key="1">
    <source>
        <dbReference type="EMBL" id="GAX16387.1"/>
    </source>
</evidence>
<keyword evidence="2" id="KW-1185">Reference proteome</keyword>
<dbReference type="Proteomes" id="UP000198406">
    <property type="component" value="Unassembled WGS sequence"/>
</dbReference>
<dbReference type="InParanoid" id="A0A1Z5JQV0"/>
<gene>
    <name evidence="1" type="ORF">FisN_10Hu384</name>
</gene>
<organism evidence="1 2">
    <name type="scientific">Fistulifera solaris</name>
    <name type="common">Oleaginous diatom</name>
    <dbReference type="NCBI Taxonomy" id="1519565"/>
    <lineage>
        <taxon>Eukaryota</taxon>
        <taxon>Sar</taxon>
        <taxon>Stramenopiles</taxon>
        <taxon>Ochrophyta</taxon>
        <taxon>Bacillariophyta</taxon>
        <taxon>Bacillariophyceae</taxon>
        <taxon>Bacillariophycidae</taxon>
        <taxon>Naviculales</taxon>
        <taxon>Naviculaceae</taxon>
        <taxon>Fistulifera</taxon>
    </lineage>
</organism>
<accession>A0A1Z5JQV0</accession>
<dbReference type="AlphaFoldDB" id="A0A1Z5JQV0"/>
<sequence>MRDRLYGTVYGTTDEAVLETVTFFCSLPHSNVAESVLCMSYNLIDTAINLQSVVDFAALREDQLIRILQSNPKRQLELEIGSWSLEQARILATQSFPLNLKFTKIREGWTGIGPKDDGSEFINHLEIRRTCFGSLTVGDPYSQGTPLPISREMLERILNLEGKIDTLTIGLLNPGQVLLPFSAKVNALTYKVKANHLQPSHFDTLDIATKRLDLIVRADNLRDLMDVYISFCDRVSELGHFERLAFNPKALRGSDAITVSHLAQAFSKAIRGNSNLTCLYIGVIELLPSSDSQLIDLFKALGEAEKLRTVSLHRFPLVEYYSDVEDYHRLCQPFYSLLERLLSRNRKITVLDIDGERITNGTTIDKIYALNFFYNGAAKLLKESTARRSSLVVTALTESAAANFQYSAQLLSFHTDLLWEFLEDAFLSDDDNVDAARPVLEQSDSNH</sequence>